<sequence>MKLLLIALLVSMSNTSCQDKYPDLEDGLYAEFVTNKGTMVAKLFYDKVPVMVANFVGLAEGTHPKLDDSLKGKPFYNGVTFHRVMDKFMIQGGDPTGTGTGSAGYKFFSEFDTDLSHDKAGILSMANSGGLDTNGSQFFITEIPKQNLDAFYADGSLKNCGAPRVSCHSVFGELVKGIEVQDTISNVKVTPGSNKPIEDVVIQQLNIIRKGKDAKAFDAAKVFTEQEPLLPQKLKELEAKTQEILKEKAKEAANNFKKANADIPGEVKEFPTGLVMILEANPNGVTPKPSDQVLIDCTGLFEDGRFFFSTMESDAKRYDQFNEDAAKQGAYQPFAMPYNESATLVPGFREAMLNMNVGDKARIFVPGYLGYGASGRGPVPPNANLIFDLVIVSIK</sequence>
<dbReference type="Proteomes" id="UP000627521">
    <property type="component" value="Unassembled WGS sequence"/>
</dbReference>
<keyword evidence="7" id="KW-0175">Coiled coil</keyword>
<accession>A0ABR8LRN4</accession>
<dbReference type="Gene3D" id="2.40.100.10">
    <property type="entry name" value="Cyclophilin-like"/>
    <property type="match status" value="1"/>
</dbReference>
<dbReference type="GO" id="GO:0016853">
    <property type="term" value="F:isomerase activity"/>
    <property type="evidence" value="ECO:0007669"/>
    <property type="project" value="UniProtKB-KW"/>
</dbReference>
<reference evidence="10 11" key="1">
    <citation type="submission" date="2020-09" db="EMBL/GenBank/DDBJ databases">
        <title>Bacillus nautilus sp. nov., Chryseoglobus crepusculi sp. nov, and Psychrobacter noctis sp. nov., isolated from deep-sea sponges from the equatorial Atlantic.</title>
        <authorList>
            <person name="Stennett H.L."/>
            <person name="Williams S.E."/>
        </authorList>
    </citation>
    <scope>NUCLEOTIDE SEQUENCE [LARGE SCALE GENOMIC DNA]</scope>
    <source>
        <strain evidence="10 11">28M-24</strain>
    </source>
</reference>
<dbReference type="EC" id="5.2.1.8" evidence="3 6"/>
<evidence type="ECO:0000256" key="7">
    <source>
        <dbReference type="SAM" id="Coils"/>
    </source>
</evidence>
<evidence type="ECO:0000256" key="3">
    <source>
        <dbReference type="ARBA" id="ARBA00013194"/>
    </source>
</evidence>
<feature type="coiled-coil region" evidence="7">
    <location>
        <begin position="234"/>
        <end position="262"/>
    </location>
</feature>
<dbReference type="InterPro" id="IPR002130">
    <property type="entry name" value="Cyclophilin-type_PPIase_dom"/>
</dbReference>
<dbReference type="InterPro" id="IPR046357">
    <property type="entry name" value="PPIase_dom_sf"/>
</dbReference>
<dbReference type="CDD" id="cd00317">
    <property type="entry name" value="cyclophilin"/>
    <property type="match status" value="1"/>
</dbReference>
<feature type="domain" description="PPIase FKBP-type" evidence="8">
    <location>
        <begin position="290"/>
        <end position="395"/>
    </location>
</feature>
<keyword evidence="4 6" id="KW-0697">Rotamase</keyword>
<dbReference type="PANTHER" id="PTHR45625">
    <property type="entry name" value="PEPTIDYL-PROLYL CIS-TRANS ISOMERASE-RELATED"/>
    <property type="match status" value="1"/>
</dbReference>
<dbReference type="PROSITE" id="PS50072">
    <property type="entry name" value="CSA_PPIASE_2"/>
    <property type="match status" value="1"/>
</dbReference>
<dbReference type="EMBL" id="JACXXH010000001">
    <property type="protein sequence ID" value="MBD3862510.1"/>
    <property type="molecule type" value="Genomic_DNA"/>
</dbReference>
<dbReference type="InterPro" id="IPR044666">
    <property type="entry name" value="Cyclophilin_A-like"/>
</dbReference>
<name>A0ABR8LRN4_9FLAO</name>
<evidence type="ECO:0000256" key="4">
    <source>
        <dbReference type="ARBA" id="ARBA00023110"/>
    </source>
</evidence>
<dbReference type="SUPFAM" id="SSF54534">
    <property type="entry name" value="FKBP-like"/>
    <property type="match status" value="1"/>
</dbReference>
<evidence type="ECO:0000256" key="1">
    <source>
        <dbReference type="ARBA" id="ARBA00000971"/>
    </source>
</evidence>
<dbReference type="InterPro" id="IPR020892">
    <property type="entry name" value="Cyclophilin-type_PPIase_CS"/>
</dbReference>
<dbReference type="PRINTS" id="PR00153">
    <property type="entry name" value="CSAPPISMRASE"/>
</dbReference>
<evidence type="ECO:0000259" key="9">
    <source>
        <dbReference type="PROSITE" id="PS50072"/>
    </source>
</evidence>
<dbReference type="Pfam" id="PF00254">
    <property type="entry name" value="FKBP_C"/>
    <property type="match status" value="1"/>
</dbReference>
<dbReference type="PROSITE" id="PS00170">
    <property type="entry name" value="CSA_PPIASE_1"/>
    <property type="match status" value="1"/>
</dbReference>
<proteinExistence type="inferred from homology"/>
<feature type="domain" description="PPIase cyclophilin-type" evidence="9">
    <location>
        <begin position="37"/>
        <end position="207"/>
    </location>
</feature>
<evidence type="ECO:0000256" key="2">
    <source>
        <dbReference type="ARBA" id="ARBA00007365"/>
    </source>
</evidence>
<evidence type="ECO:0000256" key="6">
    <source>
        <dbReference type="PROSITE-ProRule" id="PRU00277"/>
    </source>
</evidence>
<comment type="catalytic activity">
    <reaction evidence="1 6">
        <text>[protein]-peptidylproline (omega=180) = [protein]-peptidylproline (omega=0)</text>
        <dbReference type="Rhea" id="RHEA:16237"/>
        <dbReference type="Rhea" id="RHEA-COMP:10747"/>
        <dbReference type="Rhea" id="RHEA-COMP:10748"/>
        <dbReference type="ChEBI" id="CHEBI:83833"/>
        <dbReference type="ChEBI" id="CHEBI:83834"/>
        <dbReference type="EC" id="5.2.1.8"/>
    </reaction>
</comment>
<dbReference type="InterPro" id="IPR029000">
    <property type="entry name" value="Cyclophilin-like_dom_sf"/>
</dbReference>
<keyword evidence="11" id="KW-1185">Reference proteome</keyword>
<evidence type="ECO:0000313" key="10">
    <source>
        <dbReference type="EMBL" id="MBD3862510.1"/>
    </source>
</evidence>
<evidence type="ECO:0000259" key="8">
    <source>
        <dbReference type="PROSITE" id="PS50059"/>
    </source>
</evidence>
<keyword evidence="5 6" id="KW-0413">Isomerase</keyword>
<gene>
    <name evidence="10" type="ORF">IEG06_03535</name>
</gene>
<dbReference type="InterPro" id="IPR001179">
    <property type="entry name" value="PPIase_FKBP_dom"/>
</dbReference>
<evidence type="ECO:0000313" key="11">
    <source>
        <dbReference type="Proteomes" id="UP000627521"/>
    </source>
</evidence>
<dbReference type="SUPFAM" id="SSF50891">
    <property type="entry name" value="Cyclophilin-like"/>
    <property type="match status" value="1"/>
</dbReference>
<dbReference type="PANTHER" id="PTHR45625:SF4">
    <property type="entry name" value="PEPTIDYLPROLYL ISOMERASE DOMAIN AND WD REPEAT-CONTAINING PROTEIN 1"/>
    <property type="match status" value="1"/>
</dbReference>
<protein>
    <recommendedName>
        <fullName evidence="3 6">peptidylprolyl isomerase</fullName>
        <ecNumber evidence="3 6">5.2.1.8</ecNumber>
    </recommendedName>
</protein>
<comment type="similarity">
    <text evidence="2">Belongs to the cyclophilin-type PPIase family.</text>
</comment>
<dbReference type="Pfam" id="PF00160">
    <property type="entry name" value="Pro_isomerase"/>
    <property type="match status" value="1"/>
</dbReference>
<dbReference type="PROSITE" id="PS50059">
    <property type="entry name" value="FKBP_PPIASE"/>
    <property type="match status" value="1"/>
</dbReference>
<comment type="caution">
    <text evidence="10">The sequence shown here is derived from an EMBL/GenBank/DDBJ whole genome shotgun (WGS) entry which is preliminary data.</text>
</comment>
<organism evidence="10 11">
    <name type="scientific">Olleya marilimosa</name>
    <dbReference type="NCBI Taxonomy" id="272164"/>
    <lineage>
        <taxon>Bacteria</taxon>
        <taxon>Pseudomonadati</taxon>
        <taxon>Bacteroidota</taxon>
        <taxon>Flavobacteriia</taxon>
        <taxon>Flavobacteriales</taxon>
        <taxon>Flavobacteriaceae</taxon>
    </lineage>
</organism>
<evidence type="ECO:0000256" key="5">
    <source>
        <dbReference type="ARBA" id="ARBA00023235"/>
    </source>
</evidence>
<dbReference type="Gene3D" id="3.10.50.40">
    <property type="match status" value="1"/>
</dbReference>